<sequence>MGKIKLMMKINVQKNETKNLKSEVKKVEGQTLSEVVESFELCDLMATCDTKRFKTFWQQWKKSTSKNNGIRWHPMIIRWCLYLQHTSNKSYKALRQSGFIKMPSSHTLFDNSHFTKSTNGITAETVKLLKERNGKKMDHI</sequence>
<accession>A0ABY7ET83</accession>
<proteinExistence type="predicted"/>
<gene>
    <name evidence="1" type="ORF">MAR_025794</name>
</gene>
<dbReference type="Proteomes" id="UP001164746">
    <property type="component" value="Chromosome 8"/>
</dbReference>
<dbReference type="EMBL" id="CP111019">
    <property type="protein sequence ID" value="WAR11614.1"/>
    <property type="molecule type" value="Genomic_DNA"/>
</dbReference>
<evidence type="ECO:0000313" key="2">
    <source>
        <dbReference type="Proteomes" id="UP001164746"/>
    </source>
</evidence>
<evidence type="ECO:0008006" key="3">
    <source>
        <dbReference type="Google" id="ProtNLM"/>
    </source>
</evidence>
<reference evidence="1" key="1">
    <citation type="submission" date="2022-11" db="EMBL/GenBank/DDBJ databases">
        <title>Centuries of genome instability and evolution in soft-shell clam transmissible cancer (bioRxiv).</title>
        <authorList>
            <person name="Hart S.F.M."/>
            <person name="Yonemitsu M.A."/>
            <person name="Giersch R.M."/>
            <person name="Beal B.F."/>
            <person name="Arriagada G."/>
            <person name="Davis B.W."/>
            <person name="Ostrander E.A."/>
            <person name="Goff S.P."/>
            <person name="Metzger M.J."/>
        </authorList>
    </citation>
    <scope>NUCLEOTIDE SEQUENCE</scope>
    <source>
        <strain evidence="1">MELC-2E11</strain>
        <tissue evidence="1">Siphon/mantle</tissue>
    </source>
</reference>
<name>A0ABY7ET83_MYAAR</name>
<protein>
    <recommendedName>
        <fullName evidence="3">Transposase</fullName>
    </recommendedName>
</protein>
<organism evidence="1 2">
    <name type="scientific">Mya arenaria</name>
    <name type="common">Soft-shell clam</name>
    <dbReference type="NCBI Taxonomy" id="6604"/>
    <lineage>
        <taxon>Eukaryota</taxon>
        <taxon>Metazoa</taxon>
        <taxon>Spiralia</taxon>
        <taxon>Lophotrochozoa</taxon>
        <taxon>Mollusca</taxon>
        <taxon>Bivalvia</taxon>
        <taxon>Autobranchia</taxon>
        <taxon>Heteroconchia</taxon>
        <taxon>Euheterodonta</taxon>
        <taxon>Imparidentia</taxon>
        <taxon>Neoheterodontei</taxon>
        <taxon>Myida</taxon>
        <taxon>Myoidea</taxon>
        <taxon>Myidae</taxon>
        <taxon>Mya</taxon>
    </lineage>
</organism>
<keyword evidence="2" id="KW-1185">Reference proteome</keyword>
<evidence type="ECO:0000313" key="1">
    <source>
        <dbReference type="EMBL" id="WAR11614.1"/>
    </source>
</evidence>